<keyword evidence="3" id="KW-1185">Reference proteome</keyword>
<evidence type="ECO:0000313" key="3">
    <source>
        <dbReference type="Proteomes" id="UP000278807"/>
    </source>
</evidence>
<proteinExistence type="predicted"/>
<dbReference type="EMBL" id="UZAE01016079">
    <property type="protein sequence ID" value="VDO16979.1"/>
    <property type="molecule type" value="Genomic_DNA"/>
</dbReference>
<feature type="compositionally biased region" description="Polar residues" evidence="1">
    <location>
        <begin position="57"/>
        <end position="67"/>
    </location>
</feature>
<dbReference type="AlphaFoldDB" id="A0A3P7TB35"/>
<evidence type="ECO:0000256" key="1">
    <source>
        <dbReference type="SAM" id="MobiDB-lite"/>
    </source>
</evidence>
<sequence length="80" mass="8579">MTARSARETMLLANTLALADYVAPEGDSNVFRSSSGMLKECHLDPPVECWRDVTGQKGPSTAVSVDTGQKDPSPENPTNQ</sequence>
<name>A0A3P7TB35_RODNA</name>
<feature type="region of interest" description="Disordered" evidence="1">
    <location>
        <begin position="53"/>
        <end position="80"/>
    </location>
</feature>
<dbReference type="Proteomes" id="UP000278807">
    <property type="component" value="Unassembled WGS sequence"/>
</dbReference>
<dbReference type="OrthoDB" id="10496515at2759"/>
<evidence type="ECO:0000313" key="2">
    <source>
        <dbReference type="EMBL" id="VDO16979.1"/>
    </source>
</evidence>
<accession>A0A3P7TB35</accession>
<protein>
    <submittedName>
        <fullName evidence="2">Uncharacterized protein</fullName>
    </submittedName>
</protein>
<gene>
    <name evidence="2" type="ORF">HNAJ_LOCUS13758</name>
</gene>
<organism evidence="2 3">
    <name type="scientific">Rodentolepis nana</name>
    <name type="common">Dwarf tapeworm</name>
    <name type="synonym">Hymenolepis nana</name>
    <dbReference type="NCBI Taxonomy" id="102285"/>
    <lineage>
        <taxon>Eukaryota</taxon>
        <taxon>Metazoa</taxon>
        <taxon>Spiralia</taxon>
        <taxon>Lophotrochozoa</taxon>
        <taxon>Platyhelminthes</taxon>
        <taxon>Cestoda</taxon>
        <taxon>Eucestoda</taxon>
        <taxon>Cyclophyllidea</taxon>
        <taxon>Hymenolepididae</taxon>
        <taxon>Rodentolepis</taxon>
    </lineage>
</organism>
<reference evidence="2 3" key="1">
    <citation type="submission" date="2018-11" db="EMBL/GenBank/DDBJ databases">
        <authorList>
            <consortium name="Pathogen Informatics"/>
        </authorList>
    </citation>
    <scope>NUCLEOTIDE SEQUENCE [LARGE SCALE GENOMIC DNA]</scope>
</reference>